<accession>A0ACB8ED79</accession>
<organism evidence="1 2">
    <name type="scientific">Sphaerodactylus townsendi</name>
    <dbReference type="NCBI Taxonomy" id="933632"/>
    <lineage>
        <taxon>Eukaryota</taxon>
        <taxon>Metazoa</taxon>
        <taxon>Chordata</taxon>
        <taxon>Craniata</taxon>
        <taxon>Vertebrata</taxon>
        <taxon>Euteleostomi</taxon>
        <taxon>Lepidosauria</taxon>
        <taxon>Squamata</taxon>
        <taxon>Bifurcata</taxon>
        <taxon>Gekkota</taxon>
        <taxon>Sphaerodactylidae</taxon>
        <taxon>Sphaerodactylus</taxon>
    </lineage>
</organism>
<dbReference type="EMBL" id="CM037629">
    <property type="protein sequence ID" value="KAH7990452.1"/>
    <property type="molecule type" value="Genomic_DNA"/>
</dbReference>
<sequence>MSPWDLSAWASHCPRASATLKLWEIPAWRLALEKIAGFHAPSACGCSPASAAQLEASRELRTSCCTQPAGAALATCLAQAELPQAWFGPSAVSLGHRKVADGLDLAGDAQQVELYYTLHAPDGMGDCGSEQGEFAGGVSAGARAEALAAPAPYAW</sequence>
<protein>
    <submittedName>
        <fullName evidence="1">Uncharacterized protein</fullName>
    </submittedName>
</protein>
<name>A0ACB8ED79_9SAUR</name>
<reference evidence="1" key="1">
    <citation type="submission" date="2021-08" db="EMBL/GenBank/DDBJ databases">
        <title>The first chromosome-level gecko genome reveals the dynamic sex chromosomes of Neotropical dwarf geckos (Sphaerodactylidae: Sphaerodactylus).</title>
        <authorList>
            <person name="Pinto B.J."/>
            <person name="Keating S.E."/>
            <person name="Gamble T."/>
        </authorList>
    </citation>
    <scope>NUCLEOTIDE SEQUENCE</scope>
    <source>
        <strain evidence="1">TG3544</strain>
    </source>
</reference>
<keyword evidence="2" id="KW-1185">Reference proteome</keyword>
<evidence type="ECO:0000313" key="2">
    <source>
        <dbReference type="Proteomes" id="UP000827872"/>
    </source>
</evidence>
<proteinExistence type="predicted"/>
<gene>
    <name evidence="1" type="ORF">K3G42_007362</name>
</gene>
<dbReference type="Proteomes" id="UP000827872">
    <property type="component" value="Linkage Group LG16"/>
</dbReference>
<comment type="caution">
    <text evidence="1">The sequence shown here is derived from an EMBL/GenBank/DDBJ whole genome shotgun (WGS) entry which is preliminary data.</text>
</comment>
<evidence type="ECO:0000313" key="1">
    <source>
        <dbReference type="EMBL" id="KAH7990452.1"/>
    </source>
</evidence>